<dbReference type="PANTHER" id="PTHR43235">
    <property type="entry name" value="GLUTAMINE AMIDOTRANSFERASE PB2B2.05-RELATED"/>
    <property type="match status" value="1"/>
</dbReference>
<dbReference type="CDD" id="cd01745">
    <property type="entry name" value="GATase1_2"/>
    <property type="match status" value="1"/>
</dbReference>
<dbReference type="PROSITE" id="PS51273">
    <property type="entry name" value="GATASE_TYPE_1"/>
    <property type="match status" value="1"/>
</dbReference>
<reference evidence="1 2" key="1">
    <citation type="submission" date="2016-10" db="EMBL/GenBank/DDBJ databases">
        <authorList>
            <person name="Varghese N."/>
            <person name="Submissions S."/>
        </authorList>
    </citation>
    <scope>NUCLEOTIDE SEQUENCE [LARGE SCALE GENOMIC DNA]</scope>
    <source>
        <strain evidence="1 2">DSM 20586</strain>
    </source>
</reference>
<comment type="caution">
    <text evidence="1">The sequence shown here is derived from an EMBL/GenBank/DDBJ whole genome shotgun (WGS) entry which is preliminary data.</text>
</comment>
<dbReference type="EMBL" id="FNSH01000001">
    <property type="protein sequence ID" value="SEB98840.1"/>
    <property type="molecule type" value="Genomic_DNA"/>
</dbReference>
<dbReference type="Pfam" id="PF07722">
    <property type="entry name" value="Peptidase_C26"/>
    <property type="match status" value="1"/>
</dbReference>
<dbReference type="SUPFAM" id="SSF52317">
    <property type="entry name" value="Class I glutamine amidotransferase-like"/>
    <property type="match status" value="1"/>
</dbReference>
<proteinExistence type="predicted"/>
<keyword evidence="1" id="KW-0315">Glutamine amidotransferase</keyword>
<name>A0AB38A809_9ACTN</name>
<evidence type="ECO:0000313" key="1">
    <source>
        <dbReference type="EMBL" id="SEB98840.1"/>
    </source>
</evidence>
<dbReference type="RefSeq" id="WP_002563944.1">
    <property type="nucleotide sequence ID" value="NZ_FNSH01000001.1"/>
</dbReference>
<dbReference type="PANTHER" id="PTHR43235:SF1">
    <property type="entry name" value="GLUTAMINE AMIDOTRANSFERASE PB2B2.05-RELATED"/>
    <property type="match status" value="1"/>
</dbReference>
<evidence type="ECO:0000313" key="2">
    <source>
        <dbReference type="Proteomes" id="UP000183687"/>
    </source>
</evidence>
<organism evidence="1 2">
    <name type="scientific">Atopobium minutum</name>
    <dbReference type="NCBI Taxonomy" id="1381"/>
    <lineage>
        <taxon>Bacteria</taxon>
        <taxon>Bacillati</taxon>
        <taxon>Actinomycetota</taxon>
        <taxon>Coriobacteriia</taxon>
        <taxon>Coriobacteriales</taxon>
        <taxon>Atopobiaceae</taxon>
        <taxon>Atopobium</taxon>
    </lineage>
</organism>
<dbReference type="GO" id="GO:0006598">
    <property type="term" value="P:polyamine catabolic process"/>
    <property type="evidence" value="ECO:0007669"/>
    <property type="project" value="TreeGrafter"/>
</dbReference>
<accession>A0AB38A809</accession>
<protein>
    <submittedName>
        <fullName evidence="1">Glutamine amidotransferase</fullName>
    </submittedName>
</protein>
<dbReference type="InterPro" id="IPR011697">
    <property type="entry name" value="Peptidase_C26"/>
</dbReference>
<dbReference type="Gene3D" id="3.40.50.880">
    <property type="match status" value="1"/>
</dbReference>
<gene>
    <name evidence="1" type="ORF">SAMN04489746_1392</name>
</gene>
<dbReference type="GO" id="GO:0005829">
    <property type="term" value="C:cytosol"/>
    <property type="evidence" value="ECO:0007669"/>
    <property type="project" value="TreeGrafter"/>
</dbReference>
<dbReference type="AlphaFoldDB" id="A0AB38A809"/>
<dbReference type="InterPro" id="IPR029062">
    <property type="entry name" value="Class_I_gatase-like"/>
</dbReference>
<dbReference type="GO" id="GO:0033969">
    <property type="term" value="F:gamma-glutamyl-gamma-aminobutyrate hydrolase activity"/>
    <property type="evidence" value="ECO:0007669"/>
    <property type="project" value="TreeGrafter"/>
</dbReference>
<dbReference type="InterPro" id="IPR044668">
    <property type="entry name" value="PuuD-like"/>
</dbReference>
<dbReference type="Proteomes" id="UP000183687">
    <property type="component" value="Unassembled WGS sequence"/>
</dbReference>
<sequence length="269" mass="29921">MHTDTTDRGLTDTVSAQAYEKRPIIGVPPRYIDPGFDQETGEYISQREYIDQVFAEAIFAAGGLPLLLPITTDPVLIRSYFDMCDGLAFQGGQDVNPSLWGGDPNYDTSLLCPERDAYELALMRLALDEDKPLFAICRGAQLLNVALGGTLSMNYLELDTPQDMVHWRHTAALKQVAHPVRVDEDSLLYHCVQTTQLQVNSCHHCALELLGEEAVLVAEATDGIPEAIEVPTKHFCLGVQWHPEYTWQALATDKLLWDGYIAAVRTAME</sequence>